<comment type="caution">
    <text evidence="2">The sequence shown here is derived from an EMBL/GenBank/DDBJ whole genome shotgun (WGS) entry which is preliminary data.</text>
</comment>
<organism evidence="2 3">
    <name type="scientific">Trifolium pratense</name>
    <name type="common">Red clover</name>
    <dbReference type="NCBI Taxonomy" id="57577"/>
    <lineage>
        <taxon>Eukaryota</taxon>
        <taxon>Viridiplantae</taxon>
        <taxon>Streptophyta</taxon>
        <taxon>Embryophyta</taxon>
        <taxon>Tracheophyta</taxon>
        <taxon>Spermatophyta</taxon>
        <taxon>Magnoliopsida</taxon>
        <taxon>eudicotyledons</taxon>
        <taxon>Gunneridae</taxon>
        <taxon>Pentapetalae</taxon>
        <taxon>rosids</taxon>
        <taxon>fabids</taxon>
        <taxon>Fabales</taxon>
        <taxon>Fabaceae</taxon>
        <taxon>Papilionoideae</taxon>
        <taxon>50 kb inversion clade</taxon>
        <taxon>NPAAA clade</taxon>
        <taxon>Hologalegina</taxon>
        <taxon>IRL clade</taxon>
        <taxon>Trifolieae</taxon>
        <taxon>Trifolium</taxon>
    </lineage>
</organism>
<feature type="region of interest" description="Disordered" evidence="1">
    <location>
        <begin position="81"/>
        <end position="102"/>
    </location>
</feature>
<dbReference type="EMBL" id="ASHM01008849">
    <property type="protein sequence ID" value="PNY16840.1"/>
    <property type="molecule type" value="Genomic_DNA"/>
</dbReference>
<reference evidence="2 3" key="1">
    <citation type="journal article" date="2014" name="Am. J. Bot.">
        <title>Genome assembly and annotation for red clover (Trifolium pratense; Fabaceae).</title>
        <authorList>
            <person name="Istvanek J."/>
            <person name="Jaros M."/>
            <person name="Krenek A."/>
            <person name="Repkova J."/>
        </authorList>
    </citation>
    <scope>NUCLEOTIDE SEQUENCE [LARGE SCALE GENOMIC DNA]</scope>
    <source>
        <strain evidence="3">cv. Tatra</strain>
        <tissue evidence="2">Young leaves</tissue>
    </source>
</reference>
<sequence length="209" mass="22848">MCNSKKLRHVYLCMRCTFNLKLLHLLTSLSLPLMLKLLQPRSKPWGPNFTNFTSGSSGGLGRASSSLQNFYNATQPSGVRQFGASHTNTHQTSIPSKTTPLTYSYPQYQARPHLLSTPPPNAMLTNSGLSTSNALFPDSRASFHVTNASQNIQQCMPLEGPDQIFIGSGQEASDILLRGHVGRDDLNEFPHPRFIQSPASSPTSSSLDS</sequence>
<protein>
    <submittedName>
        <fullName evidence="2">Uncharacterized protein</fullName>
    </submittedName>
</protein>
<name>A0A2K3PNH9_TRIPR</name>
<dbReference type="Proteomes" id="UP000236291">
    <property type="component" value="Unassembled WGS sequence"/>
</dbReference>
<evidence type="ECO:0000313" key="2">
    <source>
        <dbReference type="EMBL" id="PNY16840.1"/>
    </source>
</evidence>
<evidence type="ECO:0000256" key="1">
    <source>
        <dbReference type="SAM" id="MobiDB-lite"/>
    </source>
</evidence>
<feature type="region of interest" description="Disordered" evidence="1">
    <location>
        <begin position="188"/>
        <end position="209"/>
    </location>
</feature>
<proteinExistence type="predicted"/>
<reference evidence="2 3" key="2">
    <citation type="journal article" date="2017" name="Front. Plant Sci.">
        <title>Gene Classification and Mining of Molecular Markers Useful in Red Clover (Trifolium pratense) Breeding.</title>
        <authorList>
            <person name="Istvanek J."/>
            <person name="Dluhosova J."/>
            <person name="Dluhos P."/>
            <person name="Patkova L."/>
            <person name="Nedelnik J."/>
            <person name="Repkova J."/>
        </authorList>
    </citation>
    <scope>NUCLEOTIDE SEQUENCE [LARGE SCALE GENOMIC DNA]</scope>
    <source>
        <strain evidence="3">cv. Tatra</strain>
        <tissue evidence="2">Young leaves</tissue>
    </source>
</reference>
<evidence type="ECO:0000313" key="3">
    <source>
        <dbReference type="Proteomes" id="UP000236291"/>
    </source>
</evidence>
<dbReference type="AlphaFoldDB" id="A0A2K3PNH9"/>
<accession>A0A2K3PNH9</accession>
<feature type="compositionally biased region" description="Low complexity" evidence="1">
    <location>
        <begin position="197"/>
        <end position="209"/>
    </location>
</feature>
<gene>
    <name evidence="2" type="ORF">L195_g013567</name>
</gene>